<keyword evidence="3" id="KW-1185">Reference proteome</keyword>
<feature type="region of interest" description="Disordered" evidence="1">
    <location>
        <begin position="333"/>
        <end position="388"/>
    </location>
</feature>
<dbReference type="OrthoDB" id="695829at2759"/>
<proteinExistence type="predicted"/>
<dbReference type="EMBL" id="CM009756">
    <property type="protein sequence ID" value="PUZ45778.1"/>
    <property type="molecule type" value="Genomic_DNA"/>
</dbReference>
<feature type="compositionally biased region" description="Basic and acidic residues" evidence="1">
    <location>
        <begin position="717"/>
        <end position="757"/>
    </location>
</feature>
<protein>
    <recommendedName>
        <fullName evidence="4">CCHC-type domain-containing protein</fullName>
    </recommendedName>
</protein>
<dbReference type="PANTHER" id="PTHR33170:SF41">
    <property type="entry name" value="CCHC-TYPE DOMAIN-CONTAINING PROTEIN"/>
    <property type="match status" value="1"/>
</dbReference>
<evidence type="ECO:0000313" key="3">
    <source>
        <dbReference type="Proteomes" id="UP000244336"/>
    </source>
</evidence>
<feature type="compositionally biased region" description="Low complexity" evidence="1">
    <location>
        <begin position="94"/>
        <end position="117"/>
    </location>
</feature>
<gene>
    <name evidence="2" type="ORF">GQ55_8G251800</name>
</gene>
<evidence type="ECO:0000256" key="1">
    <source>
        <dbReference type="SAM" id="MobiDB-lite"/>
    </source>
</evidence>
<dbReference type="PANTHER" id="PTHR33170">
    <property type="entry name" value="DUF4283 DOMAIN-CONTAINING PROTEIN-RELATED"/>
    <property type="match status" value="1"/>
</dbReference>
<dbReference type="Proteomes" id="UP000244336">
    <property type="component" value="Chromosome 8"/>
</dbReference>
<accession>A0A2T7CR23</accession>
<feature type="compositionally biased region" description="Basic residues" evidence="1">
    <location>
        <begin position="1"/>
        <end position="10"/>
    </location>
</feature>
<evidence type="ECO:0008006" key="4">
    <source>
        <dbReference type="Google" id="ProtNLM"/>
    </source>
</evidence>
<evidence type="ECO:0000313" key="2">
    <source>
        <dbReference type="EMBL" id="PUZ45778.1"/>
    </source>
</evidence>
<feature type="region of interest" description="Disordered" evidence="1">
    <location>
        <begin position="418"/>
        <end position="454"/>
    </location>
</feature>
<sequence length="871" mass="93630">MGRPSRRARRLTLAPGWSPGLVERGVEVSGKKSGRSSDSVAEWEPHPVELASSSSSPNESWGRFWVLSSDEEEVESEEEDSGSEARNALPNRENSGVHSSVASNSTSLVSKSSINLSGGWRQNSEQASVGSPVASNGRSFRPWQGPLPKPRRSPKLSFGDVLRKAKVIPAHSAPLPQWRTSMDRRSTSSMHLRKTTQSAGMGPIQNSPRDLVVLGHPDDEGAFAQDRLTGSPLKDGDERSRWCVNQNQPYKPPLGLLAFFENLIPSVHLRRAPVTKYRRPGFSSYAASVRAGAVGTMDKRGPQQPAQGGNSGVGRALARGSFQYDGPNNFRPGYGGSHLQNRGRSWSRPGYGRAGRGMSRGRGDHRVPEEGGGVGSAPPGMTDSSTEVPAGRANLEDHASKAAALLQQALNAIQGLKPEKAAGDSSQQGPAGGSSVILDKQKAPTVRGSIKQKEGHVETAGAKLSYKAHCHRCYGKGHVMNDCTVALFCEVCGTDTHIKPRCPVFNAPKVYAIPAGFGINKGGFFHIPANKKLSKNRGESKVAVIQVTEGEISCPNVILELNRLMPGFAPWSAEQIDQRTFKTSFPSVGELKRMVEWGPVMAKSQKATLEFKVNSSGGRVKAILKEAWVQFDGLPHEMCTYGHIWGVGSTLGVTREVDMDFFRKYSVCRMLVSVVDPQAIPFSGDVEIDNIMYEVHYWVEDGSSTGVPLPGTEAFFREDEKDDDGRENQENTNNEKGEFGKKSDKGSDGVVDGHHASGGENPTSHKQNEGGLAAGSENSELMHLAAEISTDGDGLKSGAVEAATPTLKAAMAEKMAAISDVVQSVAAGRKRRSSSTDEHSLARAERLKAERNGGTLQRNLLVSFLGSTPKA</sequence>
<reference evidence="2 3" key="1">
    <citation type="submission" date="2018-04" db="EMBL/GenBank/DDBJ databases">
        <title>WGS assembly of Panicum hallii var. hallii HAL2.</title>
        <authorList>
            <person name="Lovell J."/>
            <person name="Jenkins J."/>
            <person name="Lowry D."/>
            <person name="Mamidi S."/>
            <person name="Sreedasyam A."/>
            <person name="Weng X."/>
            <person name="Barry K."/>
            <person name="Bonette J."/>
            <person name="Campitelli B."/>
            <person name="Daum C."/>
            <person name="Gordon S."/>
            <person name="Gould B."/>
            <person name="Lipzen A."/>
            <person name="MacQueen A."/>
            <person name="Palacio-Mejia J."/>
            <person name="Plott C."/>
            <person name="Shakirov E."/>
            <person name="Shu S."/>
            <person name="Yoshinaga Y."/>
            <person name="Zane M."/>
            <person name="Rokhsar D."/>
            <person name="Grimwood J."/>
            <person name="Schmutz J."/>
            <person name="Juenger T."/>
        </authorList>
    </citation>
    <scope>NUCLEOTIDE SEQUENCE [LARGE SCALE GENOMIC DNA]</scope>
    <source>
        <strain evidence="3">cv. HAL2</strain>
    </source>
</reference>
<organism evidence="2 3">
    <name type="scientific">Panicum hallii var. hallii</name>
    <dbReference type="NCBI Taxonomy" id="1504633"/>
    <lineage>
        <taxon>Eukaryota</taxon>
        <taxon>Viridiplantae</taxon>
        <taxon>Streptophyta</taxon>
        <taxon>Embryophyta</taxon>
        <taxon>Tracheophyta</taxon>
        <taxon>Spermatophyta</taxon>
        <taxon>Magnoliopsida</taxon>
        <taxon>Liliopsida</taxon>
        <taxon>Poales</taxon>
        <taxon>Poaceae</taxon>
        <taxon>PACMAD clade</taxon>
        <taxon>Panicoideae</taxon>
        <taxon>Panicodae</taxon>
        <taxon>Paniceae</taxon>
        <taxon>Panicinae</taxon>
        <taxon>Panicum</taxon>
        <taxon>Panicum sect. Panicum</taxon>
    </lineage>
</organism>
<feature type="region of interest" description="Disordered" evidence="1">
    <location>
        <begin position="1"/>
        <end position="155"/>
    </location>
</feature>
<dbReference type="Gramene" id="PUZ45778">
    <property type="protein sequence ID" value="PUZ45778"/>
    <property type="gene ID" value="GQ55_8G251800"/>
</dbReference>
<dbReference type="AlphaFoldDB" id="A0A2T7CR23"/>
<name>A0A2T7CR23_9POAL</name>
<feature type="region of interest" description="Disordered" evidence="1">
    <location>
        <begin position="717"/>
        <end position="773"/>
    </location>
</feature>
<feature type="compositionally biased region" description="Acidic residues" evidence="1">
    <location>
        <begin position="69"/>
        <end position="82"/>
    </location>
</feature>
<dbReference type="STRING" id="1504633.A0A2T7CR23"/>
<feature type="compositionally biased region" description="Polar residues" evidence="1">
    <location>
        <begin position="120"/>
        <end position="138"/>
    </location>
</feature>